<dbReference type="Pfam" id="PF07627">
    <property type="entry name" value="PSCyt3"/>
    <property type="match status" value="1"/>
</dbReference>
<dbReference type="EMBL" id="PUHZ01000020">
    <property type="protein sequence ID" value="PQO44220.1"/>
    <property type="molecule type" value="Genomic_DNA"/>
</dbReference>
<dbReference type="InterPro" id="IPR025992">
    <property type="entry name" value="Haem-bd"/>
</dbReference>
<evidence type="ECO:0000256" key="2">
    <source>
        <dbReference type="ARBA" id="ARBA00022723"/>
    </source>
</evidence>
<keyword evidence="3 4" id="KW-0408">Iron</keyword>
<dbReference type="InterPro" id="IPR011478">
    <property type="entry name" value="DUF1585"/>
</dbReference>
<dbReference type="GO" id="GO:0009055">
    <property type="term" value="F:electron transfer activity"/>
    <property type="evidence" value="ECO:0007669"/>
    <property type="project" value="InterPro"/>
</dbReference>
<dbReference type="InterPro" id="IPR013039">
    <property type="entry name" value="DUF1588"/>
</dbReference>
<dbReference type="Pfam" id="PF07637">
    <property type="entry name" value="PSD5"/>
    <property type="match status" value="1"/>
</dbReference>
<dbReference type="Pfam" id="PF07624">
    <property type="entry name" value="PSD2"/>
    <property type="match status" value="1"/>
</dbReference>
<dbReference type="GO" id="GO:0020037">
    <property type="term" value="F:heme binding"/>
    <property type="evidence" value="ECO:0007669"/>
    <property type="project" value="InterPro"/>
</dbReference>
<evidence type="ECO:0000259" key="6">
    <source>
        <dbReference type="PROSITE" id="PS51007"/>
    </source>
</evidence>
<dbReference type="InterPro" id="IPR013036">
    <property type="entry name" value="DUF1587"/>
</dbReference>
<evidence type="ECO:0000256" key="4">
    <source>
        <dbReference type="PROSITE-ProRule" id="PRU00433"/>
    </source>
</evidence>
<proteinExistence type="predicted"/>
<evidence type="ECO:0000313" key="8">
    <source>
        <dbReference type="Proteomes" id="UP000237819"/>
    </source>
</evidence>
<feature type="chain" id="PRO_5015598450" description="Cytochrome c domain-containing protein" evidence="5">
    <location>
        <begin position="39"/>
        <end position="1381"/>
    </location>
</feature>
<dbReference type="InterPro" id="IPR013043">
    <property type="entry name" value="DUF1595"/>
</dbReference>
<dbReference type="Pfam" id="PF07626">
    <property type="entry name" value="PSD3"/>
    <property type="match status" value="1"/>
</dbReference>
<name>A0A2S8GIP3_9BACT</name>
<evidence type="ECO:0000256" key="1">
    <source>
        <dbReference type="ARBA" id="ARBA00022617"/>
    </source>
</evidence>
<dbReference type="InterPro" id="IPR011429">
    <property type="entry name" value="Cyt_c_Planctomycete-type"/>
</dbReference>
<feature type="signal peptide" evidence="5">
    <location>
        <begin position="1"/>
        <end position="38"/>
    </location>
</feature>
<keyword evidence="1 4" id="KW-0349">Heme</keyword>
<accession>A0A2S8GIP3</accession>
<evidence type="ECO:0000256" key="3">
    <source>
        <dbReference type="ARBA" id="ARBA00023004"/>
    </source>
</evidence>
<dbReference type="Pfam" id="PF07635">
    <property type="entry name" value="PSCyt1"/>
    <property type="match status" value="1"/>
</dbReference>
<dbReference type="InterPro" id="IPR036909">
    <property type="entry name" value="Cyt_c-like_dom_sf"/>
</dbReference>
<feature type="domain" description="Cytochrome c" evidence="6">
    <location>
        <begin position="39"/>
        <end position="127"/>
    </location>
</feature>
<gene>
    <name evidence="7" type="ORF">C5Y93_19845</name>
</gene>
<dbReference type="InterPro" id="IPR013042">
    <property type="entry name" value="DUF1592"/>
</dbReference>
<keyword evidence="5" id="KW-0732">Signal</keyword>
<dbReference type="InterPro" id="IPR009056">
    <property type="entry name" value="Cyt_c-like_dom"/>
</dbReference>
<dbReference type="Pfam" id="PF07631">
    <property type="entry name" value="PSD4"/>
    <property type="match status" value="1"/>
</dbReference>
<dbReference type="SUPFAM" id="SSF46626">
    <property type="entry name" value="Cytochrome c"/>
    <property type="match status" value="1"/>
</dbReference>
<organism evidence="7 8">
    <name type="scientific">Blastopirellula marina</name>
    <dbReference type="NCBI Taxonomy" id="124"/>
    <lineage>
        <taxon>Bacteria</taxon>
        <taxon>Pseudomonadati</taxon>
        <taxon>Planctomycetota</taxon>
        <taxon>Planctomycetia</taxon>
        <taxon>Pirellulales</taxon>
        <taxon>Pirellulaceae</taxon>
        <taxon>Blastopirellula</taxon>
    </lineage>
</organism>
<evidence type="ECO:0000256" key="5">
    <source>
        <dbReference type="SAM" id="SignalP"/>
    </source>
</evidence>
<dbReference type="PROSITE" id="PS51007">
    <property type="entry name" value="CYTC"/>
    <property type="match status" value="1"/>
</dbReference>
<dbReference type="Proteomes" id="UP000237819">
    <property type="component" value="Unassembled WGS sequence"/>
</dbReference>
<evidence type="ECO:0000313" key="7">
    <source>
        <dbReference type="EMBL" id="PQO44220.1"/>
    </source>
</evidence>
<sequence length="1381" mass="153661">MDPHMRSPVLMPVMRRRQRSSFVPLLFLFVISPLAAQADDFPPLAQQFAAEVHPLLKTHCLDCHSTDAKEGELDLERFPDLAAVRHDPAPWQRVVEMVANGEMPPQDSKQLTAAEREKLLAWTKTYLDAEARANAGDPGPVMLRRLNNSEYAYTLHDLTGIRFDPTREFPVDGAAGEGFTNTGASLVMSPALFSKYLDAGKAIAEHAVLLPDGFRFIEGTTRRDATNDIIAEIREIYGRHTLDGSDPSVLDRWNGIDPSAGTKLDGRVDLDVYVTALFRHHDRLKTEPHAAAEIAAQEKINPQYFAKLAALLLAEPTQTPLIDDLRKQLAAAGEDDAPQVAAAIRAWQERVWKFNRVGHFGSIRPWQQPREAVETAHDFRVPITTQRFLNLSAKPLGDENAANVALWRSARFMRGGRTISVRNLREVAAAYEHNRREIAENLVPYLDAAWEIKASPDSADVAAIAAERRLDPTLLSAWTRYLGIAPNQPVEIAEYLDLALNVSPAVRGWGRAGEQDLSLLANSTDELLRIPGDLRPHAIGVHPRPERWVAVAWRAPLDGDYQVRPEAFDAHNACGNGFQWQLELRRPGVRRVLAAAEVDNGKAAEIPALPALTMNEGELLVLMIGPRNREHTCDMTGIDLSIVSTADKSLSWSLAKDCADSLAEGNPHSDQLGNVDVWHFFTETLDDQPGGARVENELVAQWTSAAAAHEGHEIALQMQAQTRAGSAANANEAAAQFYESLTALDGPLLGSLSVDDLKQVKTTATSEHGLPADRFVNQESSDVAVSAPETVKFTFPAEMLRGYEFVATGTLAPQAQDQGSVQLTVSEEAAPTDRLLPREPIIAAAGTPAAQRLEAGLTQFREAFPTAFCYPQIVPVDEGVTLVLYHREDEPLRRLMLTADETARLDRLWSELRFVSGDALISVAALEQLLEYASQDGRPSDFDPVRQPIQDAAAAYERQLVDAEPVQVDALVDFAAQLYRRPLTAKEEAGIRTLYKSLRDQEFDHDQAFRLSLGRLFASPAFLYRLETPQEGTDSSPVAGRELATRISYFLWSSMPDDTLDQLAAAEKLQDDTVLRDQLQRMRTDARSRRLAIEFACQWMHIRDFDQFDEKSEQHFPEFADLRALMYEESIQFFQDLIQRDGSILEIIDADHTFLNEPLAKHYGIPGVTGEQWRRVDGVRKYARGGILGQATVLSMQAGASRTSPILRGNWISETLLGERLPRPPKNVPILPESAPEGLTERQLTEMHTKVAECAKCHARIDPYGFALENFDAIGRYREKDTQGSTIVTDAVLVDGTELDGYRDLRQYLAGDRRAAFVRQFCRKLLGYSLGRSVRLSDEPLLATMEQNLAQHDYRISAALETIVLSRQFREIRDRQFAGTE</sequence>
<comment type="caution">
    <text evidence="7">The sequence shown here is derived from an EMBL/GenBank/DDBJ whole genome shotgun (WGS) entry which is preliminary data.</text>
</comment>
<reference evidence="7 8" key="1">
    <citation type="submission" date="2018-02" db="EMBL/GenBank/DDBJ databases">
        <title>Comparative genomes isolates from brazilian mangrove.</title>
        <authorList>
            <person name="Araujo J.E."/>
            <person name="Taketani R.G."/>
            <person name="Silva M.C.P."/>
            <person name="Loureco M.V."/>
            <person name="Andreote F.D."/>
        </authorList>
    </citation>
    <scope>NUCLEOTIDE SEQUENCE [LARGE SCALE GENOMIC DNA]</scope>
    <source>
        <strain evidence="7 8">Nap-Phe MGV</strain>
    </source>
</reference>
<dbReference type="GO" id="GO:0046872">
    <property type="term" value="F:metal ion binding"/>
    <property type="evidence" value="ECO:0007669"/>
    <property type="project" value="UniProtKB-KW"/>
</dbReference>
<dbReference type="SMART" id="SM01235">
    <property type="entry name" value="Haem_bd"/>
    <property type="match status" value="1"/>
</dbReference>
<protein>
    <recommendedName>
        <fullName evidence="6">Cytochrome c domain-containing protein</fullName>
    </recommendedName>
</protein>
<keyword evidence="2 4" id="KW-0479">Metal-binding</keyword>